<evidence type="ECO:0000256" key="2">
    <source>
        <dbReference type="ARBA" id="ARBA00022737"/>
    </source>
</evidence>
<dbReference type="InterPro" id="IPR011990">
    <property type="entry name" value="TPR-like_helical_dom_sf"/>
</dbReference>
<comment type="similarity">
    <text evidence="1">Belongs to the PPR family. P subfamily.</text>
</comment>
<dbReference type="NCBIfam" id="TIGR00756">
    <property type="entry name" value="PPR"/>
    <property type="match status" value="2"/>
</dbReference>
<proteinExistence type="inferred from homology"/>
<dbReference type="Pfam" id="PF13041">
    <property type="entry name" value="PPR_2"/>
    <property type="match status" value="1"/>
</dbReference>
<evidence type="ECO:0000313" key="4">
    <source>
        <dbReference type="EMBL" id="GAV63205.1"/>
    </source>
</evidence>
<protein>
    <submittedName>
        <fullName evidence="4">PPR_2 domain-containing protein</fullName>
    </submittedName>
</protein>
<reference evidence="5" key="1">
    <citation type="submission" date="2016-04" db="EMBL/GenBank/DDBJ databases">
        <title>Cephalotus genome sequencing.</title>
        <authorList>
            <person name="Fukushima K."/>
            <person name="Hasebe M."/>
            <person name="Fang X."/>
        </authorList>
    </citation>
    <scope>NUCLEOTIDE SEQUENCE [LARGE SCALE GENOMIC DNA]</scope>
    <source>
        <strain evidence="5">cv. St1</strain>
    </source>
</reference>
<feature type="repeat" description="PPR" evidence="3">
    <location>
        <begin position="13"/>
        <end position="47"/>
    </location>
</feature>
<gene>
    <name evidence="4" type="ORF">CFOL_v3_06725</name>
</gene>
<sequence length="108" mass="12246">MFSSLAVKRLHPDVITCTIMINGLCKEGLPNEAYDLFRKMEDYGCVPNSCSYNTIIKGFFRNNDASIAMQLLEEMVNRGFSADVSTIEMILNLFTSDADLIRSFFYAH</sequence>
<evidence type="ECO:0000313" key="5">
    <source>
        <dbReference type="Proteomes" id="UP000187406"/>
    </source>
</evidence>
<keyword evidence="5" id="KW-1185">Reference proteome</keyword>
<comment type="caution">
    <text evidence="4">The sequence shown here is derived from an EMBL/GenBank/DDBJ whole genome shotgun (WGS) entry which is preliminary data.</text>
</comment>
<dbReference type="EMBL" id="BDDD01000298">
    <property type="protein sequence ID" value="GAV63205.1"/>
    <property type="molecule type" value="Genomic_DNA"/>
</dbReference>
<dbReference type="OrthoDB" id="185373at2759"/>
<dbReference type="Gene3D" id="1.25.40.10">
    <property type="entry name" value="Tetratricopeptide repeat domain"/>
    <property type="match status" value="1"/>
</dbReference>
<dbReference type="Proteomes" id="UP000187406">
    <property type="component" value="Unassembled WGS sequence"/>
</dbReference>
<feature type="repeat" description="PPR" evidence="3">
    <location>
        <begin position="48"/>
        <end position="82"/>
    </location>
</feature>
<dbReference type="PANTHER" id="PTHR47941">
    <property type="entry name" value="PENTATRICOPEPTIDE REPEAT-CONTAINING PROTEIN 3, MITOCHONDRIAL"/>
    <property type="match status" value="1"/>
</dbReference>
<keyword evidence="2" id="KW-0677">Repeat</keyword>
<evidence type="ECO:0000256" key="3">
    <source>
        <dbReference type="PROSITE-ProRule" id="PRU00708"/>
    </source>
</evidence>
<organism evidence="4 5">
    <name type="scientific">Cephalotus follicularis</name>
    <name type="common">Albany pitcher plant</name>
    <dbReference type="NCBI Taxonomy" id="3775"/>
    <lineage>
        <taxon>Eukaryota</taxon>
        <taxon>Viridiplantae</taxon>
        <taxon>Streptophyta</taxon>
        <taxon>Embryophyta</taxon>
        <taxon>Tracheophyta</taxon>
        <taxon>Spermatophyta</taxon>
        <taxon>Magnoliopsida</taxon>
        <taxon>eudicotyledons</taxon>
        <taxon>Gunneridae</taxon>
        <taxon>Pentapetalae</taxon>
        <taxon>rosids</taxon>
        <taxon>fabids</taxon>
        <taxon>Oxalidales</taxon>
        <taxon>Cephalotaceae</taxon>
        <taxon>Cephalotus</taxon>
    </lineage>
</organism>
<dbReference type="PROSITE" id="PS51375">
    <property type="entry name" value="PPR"/>
    <property type="match status" value="2"/>
</dbReference>
<accession>A0A1Q3B5P4</accession>
<evidence type="ECO:0000256" key="1">
    <source>
        <dbReference type="ARBA" id="ARBA00007626"/>
    </source>
</evidence>
<dbReference type="InParanoid" id="A0A1Q3B5P4"/>
<dbReference type="AlphaFoldDB" id="A0A1Q3B5P4"/>
<dbReference type="InterPro" id="IPR002885">
    <property type="entry name" value="PPR_rpt"/>
</dbReference>
<name>A0A1Q3B5P4_CEPFO</name>